<dbReference type="RefSeq" id="WP_247809788.1">
    <property type="nucleotide sequence ID" value="NZ_CP095855.1"/>
</dbReference>
<dbReference type="PANTHER" id="PTHR43162">
    <property type="match status" value="1"/>
</dbReference>
<proteinExistence type="predicted"/>
<dbReference type="Gene3D" id="3.40.50.720">
    <property type="entry name" value="NAD(P)-binding Rossmann-like Domain"/>
    <property type="match status" value="1"/>
</dbReference>
<dbReference type="SUPFAM" id="SSF51735">
    <property type="entry name" value="NAD(P)-binding Rossmann-fold domains"/>
    <property type="match status" value="1"/>
</dbReference>
<reference evidence="2 3" key="1">
    <citation type="submission" date="2022-04" db="EMBL/GenBank/DDBJ databases">
        <title>The arsenic-methylating capacity of Chitinophaga filiformis YT5 during chitin decomposition.</title>
        <authorList>
            <person name="Chen G."/>
            <person name="Liang Y."/>
        </authorList>
    </citation>
    <scope>NUCLEOTIDE SEQUENCE [LARGE SCALE GENOMIC DNA]</scope>
    <source>
        <strain evidence="2 3">YT5</strain>
    </source>
</reference>
<gene>
    <name evidence="2" type="ORF">MYF79_20970</name>
</gene>
<dbReference type="InterPro" id="IPR008030">
    <property type="entry name" value="NmrA-like"/>
</dbReference>
<dbReference type="InterPro" id="IPR051604">
    <property type="entry name" value="Ergot_Alk_Oxidoreductase"/>
</dbReference>
<dbReference type="InterPro" id="IPR036291">
    <property type="entry name" value="NAD(P)-bd_dom_sf"/>
</dbReference>
<dbReference type="EMBL" id="CP095855">
    <property type="protein sequence ID" value="UPK67418.1"/>
    <property type="molecule type" value="Genomic_DNA"/>
</dbReference>
<organism evidence="2 3">
    <name type="scientific">Chitinophaga filiformis</name>
    <name type="common">Myxococcus filiformis</name>
    <name type="synonym">Flexibacter filiformis</name>
    <dbReference type="NCBI Taxonomy" id="104663"/>
    <lineage>
        <taxon>Bacteria</taxon>
        <taxon>Pseudomonadati</taxon>
        <taxon>Bacteroidota</taxon>
        <taxon>Chitinophagia</taxon>
        <taxon>Chitinophagales</taxon>
        <taxon>Chitinophagaceae</taxon>
        <taxon>Chitinophaga</taxon>
    </lineage>
</organism>
<dbReference type="Pfam" id="PF05368">
    <property type="entry name" value="NmrA"/>
    <property type="match status" value="1"/>
</dbReference>
<sequence length="305" mass="33458">MKIVVTGSLGNISRPLSTALVKKGHSVTVISSNPDKRKEIEQSGAKAYIGSLTDAQFVAEAFTGADAVYCMVPFDFSVADQDAHMQQVTANYVTAIQHAGIRKVVFLSGWAAEVAGHDMTEVYRQLPGVNVSELRPAIFYTNFYQMMDMMRGKGMMGLAMGLRAYGIRALFGRRGLLLGNYGDNDRIVLVAPEDIAAAALEELETPVTGIKIRYVASEELTCNEVAAILGGAIGKPWMKWIRISDKQMLQGYKMAGLPEQLAASLVKMQAAVHDGSILARYERQRPVLGKVKLKDFAREFAKRYI</sequence>
<feature type="domain" description="NmrA-like" evidence="1">
    <location>
        <begin position="2"/>
        <end position="271"/>
    </location>
</feature>
<protein>
    <submittedName>
        <fullName evidence="2">NAD(P)H-binding protein</fullName>
    </submittedName>
</protein>
<evidence type="ECO:0000259" key="1">
    <source>
        <dbReference type="Pfam" id="PF05368"/>
    </source>
</evidence>
<dbReference type="Proteomes" id="UP000830198">
    <property type="component" value="Chromosome"/>
</dbReference>
<dbReference type="PANTHER" id="PTHR43162:SF1">
    <property type="entry name" value="PRESTALK A DIFFERENTIATION PROTEIN A"/>
    <property type="match status" value="1"/>
</dbReference>
<evidence type="ECO:0000313" key="2">
    <source>
        <dbReference type="EMBL" id="UPK67418.1"/>
    </source>
</evidence>
<accession>A0ABY4HWQ2</accession>
<dbReference type="Gene3D" id="3.90.25.10">
    <property type="entry name" value="UDP-galactose 4-epimerase, domain 1"/>
    <property type="match status" value="1"/>
</dbReference>
<name>A0ABY4HWQ2_CHIFI</name>
<evidence type="ECO:0000313" key="3">
    <source>
        <dbReference type="Proteomes" id="UP000830198"/>
    </source>
</evidence>
<keyword evidence="3" id="KW-1185">Reference proteome</keyword>